<keyword evidence="6 19" id="KW-0732">Signal</keyword>
<feature type="chain" id="PRO_5010244415" description="Apolipoprotein A-I" evidence="19">
    <location>
        <begin position="19"/>
        <end position="265"/>
    </location>
</feature>
<keyword evidence="15" id="KW-0449">Lipoprotein</keyword>
<dbReference type="GO" id="GO:0120020">
    <property type="term" value="F:cholesterol transfer activity"/>
    <property type="evidence" value="ECO:0007669"/>
    <property type="project" value="TreeGrafter"/>
</dbReference>
<keyword evidence="13" id="KW-1207">Sterol metabolism</keyword>
<sequence length="265" mass="30233">MKAVVLTLAVLFLTGSQARYLWQHDEAKSYWDQIKDMLTVYVDTAKDSGKDYLTSLDTSALGQQLNLKLADNWDTVSSALLKAHEQMKPIAMEFWGNLEKDTEGLRQTVSKDLELVKEKVQPYLDSFQKKVEEELELYRQKVAPLSAEWREQASQKAQELQQKAGELGEQLRDRVRTHVDALRTDLAPYGEEARKLLLQRLQDIKAKSGDLAEYQTKLSEHLKSFGEKAQPTLQDLRHGLEPLWEGIKAGAMSMLEELGKKLDSQ</sequence>
<evidence type="ECO:0000256" key="14">
    <source>
        <dbReference type="ARBA" id="ARBA00023221"/>
    </source>
</evidence>
<comment type="similarity">
    <text evidence="2">Belongs to the apolipoprotein A1/A4/E family.</text>
</comment>
<keyword evidence="4" id="KW-0964">Secreted</keyword>
<keyword evidence="10" id="KW-0558">Oxidation</keyword>
<evidence type="ECO:0000256" key="13">
    <source>
        <dbReference type="ARBA" id="ARBA00023166"/>
    </source>
</evidence>
<comment type="subcellular location">
    <subcellularLocation>
        <location evidence="1">Secreted</location>
    </subcellularLocation>
</comment>
<dbReference type="PANTHER" id="PTHR18976">
    <property type="entry name" value="APOLIPOPROTEIN"/>
    <property type="match status" value="1"/>
</dbReference>
<accession>A0A1S2ZQM1</accession>
<dbReference type="FunFam" id="1.20.5.20:FF:000001">
    <property type="entry name" value="apolipoprotein A-I"/>
    <property type="match status" value="1"/>
</dbReference>
<evidence type="ECO:0000256" key="5">
    <source>
        <dbReference type="ARBA" id="ARBA00022548"/>
    </source>
</evidence>
<evidence type="ECO:0000313" key="21">
    <source>
        <dbReference type="RefSeq" id="XP_007523042.1"/>
    </source>
</evidence>
<dbReference type="GO" id="GO:0060228">
    <property type="term" value="F:phosphatidylcholine-sterol O-acyltransferase activator activity"/>
    <property type="evidence" value="ECO:0007669"/>
    <property type="project" value="TreeGrafter"/>
</dbReference>
<dbReference type="Pfam" id="PF01442">
    <property type="entry name" value="Apolipoprotein"/>
    <property type="match status" value="1"/>
</dbReference>
<keyword evidence="3" id="KW-0813">Transport</keyword>
<dbReference type="GO" id="GO:1903561">
    <property type="term" value="C:extracellular vesicle"/>
    <property type="evidence" value="ECO:0007669"/>
    <property type="project" value="TreeGrafter"/>
</dbReference>
<dbReference type="GO" id="GO:0042157">
    <property type="term" value="P:lipoprotein metabolic process"/>
    <property type="evidence" value="ECO:0007669"/>
    <property type="project" value="InterPro"/>
</dbReference>
<dbReference type="GO" id="GO:0042627">
    <property type="term" value="C:chylomicron"/>
    <property type="evidence" value="ECO:0007669"/>
    <property type="project" value="TreeGrafter"/>
</dbReference>
<gene>
    <name evidence="21" type="primary">APOA1</name>
</gene>
<dbReference type="CTD" id="335"/>
<evidence type="ECO:0000256" key="16">
    <source>
        <dbReference type="ARBA" id="ARBA00037354"/>
    </source>
</evidence>
<dbReference type="InParanoid" id="A0A1S2ZQM1"/>
<feature type="signal peptide" evidence="19">
    <location>
        <begin position="1"/>
        <end position="18"/>
    </location>
</feature>
<keyword evidence="11" id="KW-0443">Lipid metabolism</keyword>
<evidence type="ECO:0000256" key="8">
    <source>
        <dbReference type="ARBA" id="ARBA00022850"/>
    </source>
</evidence>
<evidence type="ECO:0000256" key="19">
    <source>
        <dbReference type="SAM" id="SignalP"/>
    </source>
</evidence>
<evidence type="ECO:0000256" key="18">
    <source>
        <dbReference type="ARBA" id="ARBA00042590"/>
    </source>
</evidence>
<evidence type="ECO:0000313" key="20">
    <source>
        <dbReference type="Proteomes" id="UP001652624"/>
    </source>
</evidence>
<keyword evidence="20" id="KW-1185">Reference proteome</keyword>
<dbReference type="RefSeq" id="XP_007523042.1">
    <property type="nucleotide sequence ID" value="XM_007522980.3"/>
</dbReference>
<dbReference type="GeneID" id="103113442"/>
<dbReference type="GO" id="GO:0034364">
    <property type="term" value="C:high-density lipoprotein particle"/>
    <property type="evidence" value="ECO:0007669"/>
    <property type="project" value="UniProtKB-KW"/>
</dbReference>
<evidence type="ECO:0000256" key="11">
    <source>
        <dbReference type="ARBA" id="ARBA00023098"/>
    </source>
</evidence>
<dbReference type="GO" id="GO:0055090">
    <property type="term" value="P:acylglycerol homeostasis"/>
    <property type="evidence" value="ECO:0007669"/>
    <property type="project" value="TreeGrafter"/>
</dbReference>
<dbReference type="GO" id="GO:0034362">
    <property type="term" value="C:low-density lipoprotein particle"/>
    <property type="evidence" value="ECO:0007669"/>
    <property type="project" value="TreeGrafter"/>
</dbReference>
<evidence type="ECO:0000256" key="9">
    <source>
        <dbReference type="ARBA" id="ARBA00023055"/>
    </source>
</evidence>
<dbReference type="Gene3D" id="6.10.140.380">
    <property type="match status" value="1"/>
</dbReference>
<keyword evidence="8" id="KW-0345">HDL</keyword>
<protein>
    <recommendedName>
        <fullName evidence="17">Apolipoprotein A-I</fullName>
    </recommendedName>
    <alternativeName>
        <fullName evidence="18">Apolipoprotein A1</fullName>
    </alternativeName>
</protein>
<evidence type="ECO:0000256" key="15">
    <source>
        <dbReference type="ARBA" id="ARBA00023288"/>
    </source>
</evidence>
<evidence type="ECO:0000256" key="6">
    <source>
        <dbReference type="ARBA" id="ARBA00022729"/>
    </source>
</evidence>
<keyword evidence="9" id="KW-0445">Lipid transport</keyword>
<dbReference type="GO" id="GO:0005543">
    <property type="term" value="F:phospholipid binding"/>
    <property type="evidence" value="ECO:0007669"/>
    <property type="project" value="TreeGrafter"/>
</dbReference>
<reference evidence="21" key="1">
    <citation type="submission" date="2025-08" db="UniProtKB">
        <authorList>
            <consortium name="RefSeq"/>
        </authorList>
    </citation>
    <scope>IDENTIFICATION</scope>
</reference>
<evidence type="ECO:0000256" key="1">
    <source>
        <dbReference type="ARBA" id="ARBA00004613"/>
    </source>
</evidence>
<dbReference type="GO" id="GO:0034361">
    <property type="term" value="C:very-low-density lipoprotein particle"/>
    <property type="evidence" value="ECO:0007669"/>
    <property type="project" value="TreeGrafter"/>
</dbReference>
<dbReference type="Gene3D" id="1.20.5.20">
    <property type="match status" value="1"/>
</dbReference>
<dbReference type="PANTHER" id="PTHR18976:SF11">
    <property type="entry name" value="APOLIPOPROTEIN A-I"/>
    <property type="match status" value="1"/>
</dbReference>
<dbReference type="GO" id="GO:0008203">
    <property type="term" value="P:cholesterol metabolic process"/>
    <property type="evidence" value="ECO:0007669"/>
    <property type="project" value="UniProtKB-KW"/>
</dbReference>
<dbReference type="eggNOG" id="ENOG502S1XQ">
    <property type="taxonomic scope" value="Eukaryota"/>
</dbReference>
<dbReference type="AlphaFoldDB" id="A0A1S2ZQM1"/>
<dbReference type="GO" id="GO:0033344">
    <property type="term" value="P:cholesterol efflux"/>
    <property type="evidence" value="ECO:0007669"/>
    <property type="project" value="TreeGrafter"/>
</dbReference>
<dbReference type="Gene3D" id="1.20.120.20">
    <property type="entry name" value="Apolipoprotein"/>
    <property type="match status" value="1"/>
</dbReference>
<evidence type="ECO:0000256" key="17">
    <source>
        <dbReference type="ARBA" id="ARBA00040759"/>
    </source>
</evidence>
<evidence type="ECO:0000256" key="4">
    <source>
        <dbReference type="ARBA" id="ARBA00022525"/>
    </source>
</evidence>
<dbReference type="GO" id="GO:0033700">
    <property type="term" value="P:phospholipid efflux"/>
    <property type="evidence" value="ECO:0007669"/>
    <property type="project" value="TreeGrafter"/>
</dbReference>
<name>A0A1S2ZQM1_ERIEU</name>
<evidence type="ECO:0000256" key="2">
    <source>
        <dbReference type="ARBA" id="ARBA00008788"/>
    </source>
</evidence>
<dbReference type="SUPFAM" id="SSF58113">
    <property type="entry name" value="Apolipoprotein A-I"/>
    <property type="match status" value="1"/>
</dbReference>
<keyword evidence="14" id="KW-0753">Steroid metabolism</keyword>
<dbReference type="FunFam" id="1.20.120.20:FF:000007">
    <property type="entry name" value="Apolipoprotein A-IV a"/>
    <property type="match status" value="1"/>
</dbReference>
<comment type="function">
    <text evidence="16">Participates in the reverse transport of cholesterol from tissues to the liver for excretion by promoting cholesterol efflux from tissues and by acting as a cofactor for the lecithin cholesterol acyltransferase (LCAT). As part of the SPAP complex, activates spermatozoa motility.</text>
</comment>
<dbReference type="InterPro" id="IPR000074">
    <property type="entry name" value="ApoA_E"/>
</dbReference>
<keyword evidence="12" id="KW-0564">Palmitate</keyword>
<keyword evidence="5" id="KW-0153">Cholesterol metabolism</keyword>
<keyword evidence="7" id="KW-0677">Repeat</keyword>
<dbReference type="InterPro" id="IPR050163">
    <property type="entry name" value="Apolipoprotein_A1/A4/E"/>
</dbReference>
<dbReference type="Proteomes" id="UP001652624">
    <property type="component" value="Chromosome 20"/>
</dbReference>
<evidence type="ECO:0000256" key="10">
    <source>
        <dbReference type="ARBA" id="ARBA00023097"/>
    </source>
</evidence>
<dbReference type="OrthoDB" id="8727817at2759"/>
<evidence type="ECO:0000256" key="12">
    <source>
        <dbReference type="ARBA" id="ARBA00023139"/>
    </source>
</evidence>
<organism evidence="20 21">
    <name type="scientific">Erinaceus europaeus</name>
    <name type="common">Western European hedgehog</name>
    <dbReference type="NCBI Taxonomy" id="9365"/>
    <lineage>
        <taxon>Eukaryota</taxon>
        <taxon>Metazoa</taxon>
        <taxon>Chordata</taxon>
        <taxon>Craniata</taxon>
        <taxon>Vertebrata</taxon>
        <taxon>Euteleostomi</taxon>
        <taxon>Mammalia</taxon>
        <taxon>Eutheria</taxon>
        <taxon>Laurasiatheria</taxon>
        <taxon>Eulipotyphla</taxon>
        <taxon>Erinaceidae</taxon>
        <taxon>Erinaceinae</taxon>
        <taxon>Erinaceus</taxon>
    </lineage>
</organism>
<proteinExistence type="inferred from homology"/>
<evidence type="ECO:0000256" key="7">
    <source>
        <dbReference type="ARBA" id="ARBA00022737"/>
    </source>
</evidence>
<evidence type="ECO:0000256" key="3">
    <source>
        <dbReference type="ARBA" id="ARBA00022448"/>
    </source>
</evidence>